<dbReference type="AlphaFoldDB" id="C8PTM2"/>
<accession>C8PTM2</accession>
<protein>
    <recommendedName>
        <fullName evidence="3">Lipoprotein</fullName>
    </recommendedName>
</protein>
<name>C8PTM2_9SPIR</name>
<organism evidence="1 2">
    <name type="scientific">Treponema vincentii ATCC 35580</name>
    <dbReference type="NCBI Taxonomy" id="596324"/>
    <lineage>
        <taxon>Bacteria</taxon>
        <taxon>Pseudomonadati</taxon>
        <taxon>Spirochaetota</taxon>
        <taxon>Spirochaetia</taxon>
        <taxon>Spirochaetales</taxon>
        <taxon>Treponemataceae</taxon>
        <taxon>Treponema</taxon>
    </lineage>
</organism>
<dbReference type="PROSITE" id="PS51257">
    <property type="entry name" value="PROKAR_LIPOPROTEIN"/>
    <property type="match status" value="1"/>
</dbReference>
<evidence type="ECO:0008006" key="3">
    <source>
        <dbReference type="Google" id="ProtNLM"/>
    </source>
</evidence>
<proteinExistence type="predicted"/>
<dbReference type="Proteomes" id="UP000004509">
    <property type="component" value="Unassembled WGS sequence"/>
</dbReference>
<comment type="caution">
    <text evidence="1">The sequence shown here is derived from an EMBL/GenBank/DDBJ whole genome shotgun (WGS) entry which is preliminary data.</text>
</comment>
<dbReference type="STRING" id="596324.TREVI0001_0162"/>
<gene>
    <name evidence="1" type="ORF">TREVI0001_0162</name>
</gene>
<sequence>MLRFIPRLFLMVSGLGILLSCNGCGIKYGLRIFKPVLLPLIMP</sequence>
<evidence type="ECO:0000313" key="1">
    <source>
        <dbReference type="EMBL" id="EEV19268.1"/>
    </source>
</evidence>
<evidence type="ECO:0000313" key="2">
    <source>
        <dbReference type="Proteomes" id="UP000004509"/>
    </source>
</evidence>
<reference evidence="1 2" key="1">
    <citation type="submission" date="2009-07" db="EMBL/GenBank/DDBJ databases">
        <authorList>
            <person name="Madupu R."/>
            <person name="Sebastian Y."/>
            <person name="Durkin A.S."/>
            <person name="Torralba M."/>
            <person name="Methe B."/>
            <person name="Sutton G.G."/>
            <person name="Strausberg R.L."/>
            <person name="Nelson K.E."/>
        </authorList>
    </citation>
    <scope>NUCLEOTIDE SEQUENCE [LARGE SCALE GENOMIC DNA]</scope>
    <source>
        <strain evidence="1 2">ATCC 35580</strain>
    </source>
</reference>
<dbReference type="EMBL" id="ACYH01000068">
    <property type="protein sequence ID" value="EEV19268.1"/>
    <property type="molecule type" value="Genomic_DNA"/>
</dbReference>